<feature type="compositionally biased region" description="Polar residues" evidence="1">
    <location>
        <begin position="605"/>
        <end position="619"/>
    </location>
</feature>
<evidence type="ECO:0000256" key="1">
    <source>
        <dbReference type="SAM" id="MobiDB-lite"/>
    </source>
</evidence>
<reference evidence="2" key="1">
    <citation type="submission" date="2022-06" db="EMBL/GenBank/DDBJ databases">
        <title>Uncovering the hologenomic basis of an extraordinary plant invasion.</title>
        <authorList>
            <person name="Bieker V.C."/>
            <person name="Martin M.D."/>
            <person name="Gilbert T."/>
            <person name="Hodgins K."/>
            <person name="Battlay P."/>
            <person name="Petersen B."/>
            <person name="Wilson J."/>
        </authorList>
    </citation>
    <scope>NUCLEOTIDE SEQUENCE</scope>
    <source>
        <strain evidence="2">AA19_3_7</strain>
        <tissue evidence="2">Leaf</tissue>
    </source>
</reference>
<protein>
    <submittedName>
        <fullName evidence="2">Uncharacterized protein</fullName>
    </submittedName>
</protein>
<organism evidence="2 3">
    <name type="scientific">Ambrosia artemisiifolia</name>
    <name type="common">Common ragweed</name>
    <dbReference type="NCBI Taxonomy" id="4212"/>
    <lineage>
        <taxon>Eukaryota</taxon>
        <taxon>Viridiplantae</taxon>
        <taxon>Streptophyta</taxon>
        <taxon>Embryophyta</taxon>
        <taxon>Tracheophyta</taxon>
        <taxon>Spermatophyta</taxon>
        <taxon>Magnoliopsida</taxon>
        <taxon>eudicotyledons</taxon>
        <taxon>Gunneridae</taxon>
        <taxon>Pentapetalae</taxon>
        <taxon>asterids</taxon>
        <taxon>campanulids</taxon>
        <taxon>Asterales</taxon>
        <taxon>Asteraceae</taxon>
        <taxon>Asteroideae</taxon>
        <taxon>Heliantheae alliance</taxon>
        <taxon>Heliantheae</taxon>
        <taxon>Ambrosia</taxon>
    </lineage>
</organism>
<dbReference type="InterPro" id="IPR008581">
    <property type="entry name" value="DUF863_pln"/>
</dbReference>
<dbReference type="PANTHER" id="PTHR33167">
    <property type="entry name" value="TRANSCRIPTION FACTOR, PUTATIVE (DUF863)-RELATED"/>
    <property type="match status" value="1"/>
</dbReference>
<sequence>MSAGMAAKVQAKTYFHGSVMDLNSGLCNVMWDPYRDERNQGYNSFFMSQTMDGYARYPKEQMRQTILKQESIFRQQIQELHRVYKRQRDLMNEVRTKHHYNFTTPTKAPNSAHFLSQVCSQRRVIDLELPADVEDDNIRSQPVKNGFNFSTKKAYNVADLNEPIQMEETTFASSLINRNGIYGVNDNIQKQDFTSNSNFWYLQAVPKKANEQLLRKRTIFGVELCESSHKPPFDSSRDQSTSLLNHNHWIEPREVFNGNKNLETRLPHWLTNTKGKDTILYQMNLDSLQQQSQQFFKKAEKLQADNIHGTTKILGVTVQDPAIHTHDTHAEIVKNNGILGLRHGIDLNLSFDEEEDLSATPNIPETVVGIASKEIDLEAPAAVEAETDDVSMDAADQELVKSAAEAIMSISSFDPPDDDTLLQWFAEVIASDERDEKDSVIVNKDKDCIPEGMDYFEYMTLKLQETVVDDHCYEVPIVVDKEEDVDLSRKQATRKGQGKRGRHKKDFQRDVLPGIVSLSRREVTEDMQTFEEAFNGIGVSWQSKRKAGRGARRQLMVLSPRMSPPPPPPPPPEVPVEQGVCREVALDEKSLSGWGKRTRRLPRQRCQNGNNHQSLALKC</sequence>
<accession>A0AAD5D226</accession>
<evidence type="ECO:0000313" key="3">
    <source>
        <dbReference type="Proteomes" id="UP001206925"/>
    </source>
</evidence>
<proteinExistence type="predicted"/>
<name>A0AAD5D226_AMBAR</name>
<dbReference type="Pfam" id="PF05904">
    <property type="entry name" value="DUF863"/>
    <property type="match status" value="1"/>
</dbReference>
<gene>
    <name evidence="2" type="ORF">M8C21_020340</name>
</gene>
<evidence type="ECO:0000313" key="2">
    <source>
        <dbReference type="EMBL" id="KAI7752448.1"/>
    </source>
</evidence>
<dbReference type="AlphaFoldDB" id="A0AAD5D226"/>
<dbReference type="PANTHER" id="PTHR33167:SF63">
    <property type="entry name" value="MYB-CC TYPE TRANSCRIPTION FACTOR LHEQLE-CONTAINING DOMAIN-CONTAINING PROTEIN"/>
    <property type="match status" value="1"/>
</dbReference>
<feature type="region of interest" description="Disordered" evidence="1">
    <location>
        <begin position="592"/>
        <end position="619"/>
    </location>
</feature>
<comment type="caution">
    <text evidence="2">The sequence shown here is derived from an EMBL/GenBank/DDBJ whole genome shotgun (WGS) entry which is preliminary data.</text>
</comment>
<keyword evidence="3" id="KW-1185">Reference proteome</keyword>
<dbReference type="Proteomes" id="UP001206925">
    <property type="component" value="Unassembled WGS sequence"/>
</dbReference>
<dbReference type="EMBL" id="JAMZMK010005683">
    <property type="protein sequence ID" value="KAI7752448.1"/>
    <property type="molecule type" value="Genomic_DNA"/>
</dbReference>